<dbReference type="AlphaFoldDB" id="A0A4Y2NTH8"/>
<dbReference type="Proteomes" id="UP000499080">
    <property type="component" value="Unassembled WGS sequence"/>
</dbReference>
<gene>
    <name evidence="1" type="ORF">AVEN_33799_1</name>
</gene>
<accession>A0A4Y2NTH8</accession>
<reference evidence="1 2" key="1">
    <citation type="journal article" date="2019" name="Sci. Rep.">
        <title>Orb-weaving spider Araneus ventricosus genome elucidates the spidroin gene catalogue.</title>
        <authorList>
            <person name="Kono N."/>
            <person name="Nakamura H."/>
            <person name="Ohtoshi R."/>
            <person name="Moran D.A.P."/>
            <person name="Shinohara A."/>
            <person name="Yoshida Y."/>
            <person name="Fujiwara M."/>
            <person name="Mori M."/>
            <person name="Tomita M."/>
            <person name="Arakawa K."/>
        </authorList>
    </citation>
    <scope>NUCLEOTIDE SEQUENCE [LARGE SCALE GENOMIC DNA]</scope>
</reference>
<evidence type="ECO:0000313" key="1">
    <source>
        <dbReference type="EMBL" id="GBN41297.1"/>
    </source>
</evidence>
<protein>
    <submittedName>
        <fullName evidence="1">Uncharacterized protein</fullName>
    </submittedName>
</protein>
<sequence length="88" mass="10026">MTFAAELCELNGSNADEVEGLQAYRDVHKLLANYDAPCYKLDETLIRKPVTCIKERPTSEDPFFVGHKIDGVLGLVIRLRDCVKEKWK</sequence>
<organism evidence="1 2">
    <name type="scientific">Araneus ventricosus</name>
    <name type="common">Orbweaver spider</name>
    <name type="synonym">Epeira ventricosa</name>
    <dbReference type="NCBI Taxonomy" id="182803"/>
    <lineage>
        <taxon>Eukaryota</taxon>
        <taxon>Metazoa</taxon>
        <taxon>Ecdysozoa</taxon>
        <taxon>Arthropoda</taxon>
        <taxon>Chelicerata</taxon>
        <taxon>Arachnida</taxon>
        <taxon>Araneae</taxon>
        <taxon>Araneomorphae</taxon>
        <taxon>Entelegynae</taxon>
        <taxon>Araneoidea</taxon>
        <taxon>Araneidae</taxon>
        <taxon>Araneus</taxon>
    </lineage>
</organism>
<proteinExistence type="predicted"/>
<dbReference type="EMBL" id="BGPR01009635">
    <property type="protein sequence ID" value="GBN41297.1"/>
    <property type="molecule type" value="Genomic_DNA"/>
</dbReference>
<name>A0A4Y2NTH8_ARAVE</name>
<comment type="caution">
    <text evidence="1">The sequence shown here is derived from an EMBL/GenBank/DDBJ whole genome shotgun (WGS) entry which is preliminary data.</text>
</comment>
<evidence type="ECO:0000313" key="2">
    <source>
        <dbReference type="Proteomes" id="UP000499080"/>
    </source>
</evidence>
<keyword evidence="2" id="KW-1185">Reference proteome</keyword>